<dbReference type="AlphaFoldDB" id="A0A3B0C269"/>
<dbReference type="EMBL" id="RBAM01000001">
    <property type="protein sequence ID" value="RKN77496.1"/>
    <property type="molecule type" value="Genomic_DNA"/>
</dbReference>
<reference evidence="1 2" key="1">
    <citation type="journal article" date="2015" name="Antonie Van Leeuwenhoek">
        <title>Streptomyces klenkii sp. nov., isolated from deep marine sediment.</title>
        <authorList>
            <person name="Veyisoglu A."/>
            <person name="Sahin N."/>
        </authorList>
    </citation>
    <scope>NUCLEOTIDE SEQUENCE [LARGE SCALE GENOMIC DNA]</scope>
    <source>
        <strain evidence="1 2">KCTC 29202</strain>
    </source>
</reference>
<accession>A0A3B0C269</accession>
<protein>
    <submittedName>
        <fullName evidence="1">Uncharacterized protein</fullName>
    </submittedName>
</protein>
<name>A0A3B0C269_9ACTN</name>
<comment type="caution">
    <text evidence="1">The sequence shown here is derived from an EMBL/GenBank/DDBJ whole genome shotgun (WGS) entry which is preliminary data.</text>
</comment>
<evidence type="ECO:0000313" key="2">
    <source>
        <dbReference type="Proteomes" id="UP000270343"/>
    </source>
</evidence>
<sequence length="66" mass="7001">MENATGHLLTAAECENDIQPYTGGDPAGLIHGFLNYDTLVPAADAAVTRMYNDFHELVHGAATLGQ</sequence>
<evidence type="ECO:0000313" key="1">
    <source>
        <dbReference type="EMBL" id="RKN77496.1"/>
    </source>
</evidence>
<organism evidence="1 2">
    <name type="scientific">Streptomyces klenkii</name>
    <dbReference type="NCBI Taxonomy" id="1420899"/>
    <lineage>
        <taxon>Bacteria</taxon>
        <taxon>Bacillati</taxon>
        <taxon>Actinomycetota</taxon>
        <taxon>Actinomycetes</taxon>
        <taxon>Kitasatosporales</taxon>
        <taxon>Streptomycetaceae</taxon>
        <taxon>Streptomyces</taxon>
    </lineage>
</organism>
<proteinExistence type="predicted"/>
<gene>
    <name evidence="1" type="ORF">D7231_01885</name>
</gene>
<dbReference type="Proteomes" id="UP000270343">
    <property type="component" value="Unassembled WGS sequence"/>
</dbReference>
<keyword evidence="2" id="KW-1185">Reference proteome</keyword>